<feature type="signal peptide" evidence="1">
    <location>
        <begin position="1"/>
        <end position="20"/>
    </location>
</feature>
<dbReference type="RefSeq" id="WP_184652767.1">
    <property type="nucleotide sequence ID" value="NZ_JACHFR010000002.1"/>
</dbReference>
<gene>
    <name evidence="3" type="ORF">DYE49_09985</name>
    <name evidence="2" type="ORF">HNP77_001726</name>
</gene>
<keyword evidence="4" id="KW-1185">Reference proteome</keyword>
<evidence type="ECO:0008006" key="6">
    <source>
        <dbReference type="Google" id="ProtNLM"/>
    </source>
</evidence>
<reference evidence="2 4" key="2">
    <citation type="submission" date="2020-08" db="EMBL/GenBank/DDBJ databases">
        <title>Genomic Encyclopedia of Type Strains, Phase IV (KMG-IV): sequencing the most valuable type-strain genomes for metagenomic binning, comparative biology and taxonomic classification.</title>
        <authorList>
            <person name="Goeker M."/>
        </authorList>
    </citation>
    <scope>NUCLEOTIDE SEQUENCE [LARGE SCALE GENOMIC DNA]</scope>
    <source>
        <strain evidence="2 4">DSM 103679</strain>
    </source>
</reference>
<organism evidence="2 4">
    <name type="scientific">Treponema rectale</name>
    <dbReference type="NCBI Taxonomy" id="744512"/>
    <lineage>
        <taxon>Bacteria</taxon>
        <taxon>Pseudomonadati</taxon>
        <taxon>Spirochaetota</taxon>
        <taxon>Spirochaetia</taxon>
        <taxon>Spirochaetales</taxon>
        <taxon>Treponemataceae</taxon>
        <taxon>Treponema</taxon>
    </lineage>
</organism>
<dbReference type="Proteomes" id="UP000578697">
    <property type="component" value="Unassembled WGS sequence"/>
</dbReference>
<sequence length="323" mass="38545">MKKIICILFTFVILLTSAFADKNRFYENGKVVDTMYVNSREGLRVRNEPSLKSNRLCGLVHRIPVKVVAIGRIEMIDGITAPWVEILIPRYEWKREEPEYGWVFGGYLVKEQPEFDSSNWDSAAVKNYLMSREWQMLVWYDNWGSVNFYENGRAEIIGKSMSSSKTWTFNYQILSGNRIKISNISDTQIRSHSIQQPPDSEIYNQTYTLEFSDNLHVRTKESSALDLFYYVPADFPELFTRRELYETDDFQWHSGNYYDNKQFRNYFEFYVYQKKRFNEIQDSDIQNFIKYGLSPEGTGYEQQYHDYWNPIMEEHQKKADDYL</sequence>
<keyword evidence="1" id="KW-0732">Signal</keyword>
<dbReference type="AlphaFoldDB" id="A0A840SC60"/>
<evidence type="ECO:0000313" key="3">
    <source>
        <dbReference type="EMBL" id="QOS40759.1"/>
    </source>
</evidence>
<reference evidence="3 5" key="1">
    <citation type="submission" date="2018-08" db="EMBL/GenBank/DDBJ databases">
        <title>The first complete genome of Treponema rectale (CHPAT), a commensal spirochete of the bovine rectum.</title>
        <authorList>
            <person name="Staton G.J."/>
            <person name="Clegg S.R."/>
            <person name="Carter S.D."/>
            <person name="Radford A.D."/>
            <person name="Darby A."/>
            <person name="Hall N."/>
            <person name="Birtles R.J."/>
            <person name="Evans N.J."/>
        </authorList>
    </citation>
    <scope>NUCLEOTIDE SEQUENCE [LARGE SCALE GENOMIC DNA]</scope>
    <source>
        <strain evidence="3 5">CHPA</strain>
    </source>
</reference>
<evidence type="ECO:0000313" key="4">
    <source>
        <dbReference type="Proteomes" id="UP000578697"/>
    </source>
</evidence>
<dbReference type="EMBL" id="CP031517">
    <property type="protein sequence ID" value="QOS40759.1"/>
    <property type="molecule type" value="Genomic_DNA"/>
</dbReference>
<dbReference type="KEGG" id="trc:DYE49_09985"/>
<dbReference type="Proteomes" id="UP000593591">
    <property type="component" value="Chromosome"/>
</dbReference>
<dbReference type="EMBL" id="JACHFR010000002">
    <property type="protein sequence ID" value="MBB5219357.1"/>
    <property type="molecule type" value="Genomic_DNA"/>
</dbReference>
<proteinExistence type="predicted"/>
<feature type="chain" id="PRO_5036418353" description="SH3 domain-containing protein" evidence="1">
    <location>
        <begin position="21"/>
        <end position="323"/>
    </location>
</feature>
<name>A0A840SC60_9SPIR</name>
<protein>
    <recommendedName>
        <fullName evidence="6">SH3 domain-containing protein</fullName>
    </recommendedName>
</protein>
<evidence type="ECO:0000313" key="5">
    <source>
        <dbReference type="Proteomes" id="UP000593591"/>
    </source>
</evidence>
<accession>A0A840SC60</accession>
<evidence type="ECO:0000313" key="2">
    <source>
        <dbReference type="EMBL" id="MBB5219357.1"/>
    </source>
</evidence>
<evidence type="ECO:0000256" key="1">
    <source>
        <dbReference type="SAM" id="SignalP"/>
    </source>
</evidence>